<organism evidence="1 2">
    <name type="scientific">Brucella intermedia 229E</name>
    <dbReference type="NCBI Taxonomy" id="1337887"/>
    <lineage>
        <taxon>Bacteria</taxon>
        <taxon>Pseudomonadati</taxon>
        <taxon>Pseudomonadota</taxon>
        <taxon>Alphaproteobacteria</taxon>
        <taxon>Hyphomicrobiales</taxon>
        <taxon>Brucellaceae</taxon>
        <taxon>Brucella/Ochrobactrum group</taxon>
        <taxon>Brucella</taxon>
    </lineage>
</organism>
<reference evidence="1 2" key="1">
    <citation type="journal article" date="2014" name="FEMS Microbiol. Lett.">
        <title>Genome sequencing analysis reveals virulence-related gene content of Ochrobactrum intermedium strain 229E, a urease-positive strain isolated from the human gastric niche.</title>
        <authorList>
            <person name="Kulkarni G.J."/>
            <person name="Shetty S."/>
            <person name="Dharne M.S."/>
            <person name="Shouche Y.S."/>
        </authorList>
    </citation>
    <scope>NUCLEOTIDE SEQUENCE [LARGE SCALE GENOMIC DNA]</scope>
    <source>
        <strain evidence="1 2">229E</strain>
    </source>
</reference>
<evidence type="ECO:0000313" key="2">
    <source>
        <dbReference type="Proteomes" id="UP000016842"/>
    </source>
</evidence>
<dbReference type="Proteomes" id="UP000016842">
    <property type="component" value="Unassembled WGS sequence"/>
</dbReference>
<evidence type="ECO:0000313" key="1">
    <source>
        <dbReference type="EMBL" id="ERM00472.1"/>
    </source>
</evidence>
<dbReference type="AlphaFoldDB" id="U4VCJ6"/>
<name>U4VCJ6_9HYPH</name>
<protein>
    <submittedName>
        <fullName evidence="1">Uncharacterized protein</fullName>
    </submittedName>
</protein>
<gene>
    <name evidence="1" type="ORF">Q644_04645</name>
</gene>
<comment type="caution">
    <text evidence="1">The sequence shown here is derived from an EMBL/GenBank/DDBJ whole genome shotgun (WGS) entry which is preliminary data.</text>
</comment>
<sequence length="38" mass="4251">MNVFGGNKLLVAGGDFKVDRIPLEIFDILVRAREGFSR</sequence>
<dbReference type="EMBL" id="ASXJ01000320">
    <property type="protein sequence ID" value="ERM00472.1"/>
    <property type="molecule type" value="Genomic_DNA"/>
</dbReference>
<proteinExistence type="predicted"/>
<accession>U4VCJ6</accession>